<dbReference type="SUPFAM" id="SSF55347">
    <property type="entry name" value="Glyceraldehyde-3-phosphate dehydrogenase-like, C-terminal domain"/>
    <property type="match status" value="1"/>
</dbReference>
<dbReference type="PANTHER" id="PTHR43708">
    <property type="entry name" value="CONSERVED EXPRESSED OXIDOREDUCTASE (EUROFUNG)"/>
    <property type="match status" value="1"/>
</dbReference>
<gene>
    <name evidence="3" type="ORF">LPB072_16415</name>
    <name evidence="4" type="ORF">LPB72_06300</name>
</gene>
<evidence type="ECO:0000259" key="2">
    <source>
        <dbReference type="Pfam" id="PF22725"/>
    </source>
</evidence>
<evidence type="ECO:0000313" key="6">
    <source>
        <dbReference type="Proteomes" id="UP000185680"/>
    </source>
</evidence>
<dbReference type="EMBL" id="CP017476">
    <property type="protein sequence ID" value="AOW14187.1"/>
    <property type="molecule type" value="Genomic_DNA"/>
</dbReference>
<organism evidence="3 6">
    <name type="scientific">Hydrogenophaga crassostreae</name>
    <dbReference type="NCBI Taxonomy" id="1763535"/>
    <lineage>
        <taxon>Bacteria</taxon>
        <taxon>Pseudomonadati</taxon>
        <taxon>Pseudomonadota</taxon>
        <taxon>Betaproteobacteria</taxon>
        <taxon>Burkholderiales</taxon>
        <taxon>Comamonadaceae</taxon>
        <taxon>Hydrogenophaga</taxon>
    </lineage>
</organism>
<evidence type="ECO:0000313" key="4">
    <source>
        <dbReference type="EMBL" id="OAD42883.1"/>
    </source>
</evidence>
<dbReference type="Gene3D" id="3.30.360.10">
    <property type="entry name" value="Dihydrodipicolinate Reductase, domain 2"/>
    <property type="match status" value="1"/>
</dbReference>
<dbReference type="Pfam" id="PF22725">
    <property type="entry name" value="GFO_IDH_MocA_C3"/>
    <property type="match status" value="1"/>
</dbReference>
<dbReference type="InterPro" id="IPR036291">
    <property type="entry name" value="NAD(P)-bd_dom_sf"/>
</dbReference>
<dbReference type="RefSeq" id="WP_066087512.1">
    <property type="nucleotide sequence ID" value="NZ_CP017476.1"/>
</dbReference>
<reference evidence="4 5" key="1">
    <citation type="submission" date="2016-02" db="EMBL/GenBank/DDBJ databases">
        <title>Draft genome sequence of Hydrogenophaga sp. LPB0072.</title>
        <authorList>
            <person name="Shin S.-K."/>
            <person name="Yi H."/>
        </authorList>
    </citation>
    <scope>NUCLEOTIDE SEQUENCE [LARGE SCALE GENOMIC DNA]</scope>
    <source>
        <strain evidence="4 5">LPB0072</strain>
    </source>
</reference>
<dbReference type="STRING" id="1763535.LPB072_16415"/>
<dbReference type="OrthoDB" id="9781031at2"/>
<feature type="domain" description="GFO/IDH/MocA-like oxidoreductase" evidence="2">
    <location>
        <begin position="129"/>
        <end position="256"/>
    </location>
</feature>
<dbReference type="InterPro" id="IPR055170">
    <property type="entry name" value="GFO_IDH_MocA-like_dom"/>
</dbReference>
<dbReference type="GO" id="GO:0000166">
    <property type="term" value="F:nucleotide binding"/>
    <property type="evidence" value="ECO:0007669"/>
    <property type="project" value="InterPro"/>
</dbReference>
<dbReference type="SUPFAM" id="SSF51735">
    <property type="entry name" value="NAD(P)-binding Rossmann-fold domains"/>
    <property type="match status" value="1"/>
</dbReference>
<dbReference type="Proteomes" id="UP000185657">
    <property type="component" value="Unassembled WGS sequence"/>
</dbReference>
<sequence length="348" mass="38559">MNRRIAVVGAGYFAQFHLQGWQAAGATVVALCDTDIDKARAMAERFGIAEVFSDATAMIEALSPDVVDVVLPPSAQAPVVRAALAKGIATVCQKPFGIDLAEAEALTAEAEHRNTPFVIHENFRFSPWFRECKRLIDAGHFGRVHGITFRLRTGDGQGPNAYLDRQPYFQQMPRLLVRETGVHYVDTFRFLMGDVLAVTAHLRQLNPHIKGEDAALVIFEFAEQRQGLFDGNRLNDHPADNPRTTMGEMWLEGERGVMRLDGNALLWWKPHQGAETRHAYEGTTEGPFGGACTALQAHVLAHLNSGSPLENSARDYLEILRIQEAIYHSHASGRRVLLADFQPQDPAN</sequence>
<feature type="domain" description="Gfo/Idh/MocA-like oxidoreductase N-terminal" evidence="1">
    <location>
        <begin position="4"/>
        <end position="115"/>
    </location>
</feature>
<keyword evidence="5" id="KW-1185">Reference proteome</keyword>
<protein>
    <recommendedName>
        <fullName evidence="7">Dehydrogenase</fullName>
    </recommendedName>
</protein>
<name>A0A163CJR4_9BURK</name>
<evidence type="ECO:0000313" key="5">
    <source>
        <dbReference type="Proteomes" id="UP000185657"/>
    </source>
</evidence>
<dbReference type="AlphaFoldDB" id="A0A163CJR4"/>
<dbReference type="EMBL" id="LVWD01000006">
    <property type="protein sequence ID" value="OAD42883.1"/>
    <property type="molecule type" value="Genomic_DNA"/>
</dbReference>
<evidence type="ECO:0008006" key="7">
    <source>
        <dbReference type="Google" id="ProtNLM"/>
    </source>
</evidence>
<dbReference type="KEGG" id="hyl:LPB072_16415"/>
<dbReference type="Proteomes" id="UP000185680">
    <property type="component" value="Chromosome"/>
</dbReference>
<reference evidence="3 6" key="2">
    <citation type="submission" date="2016-10" db="EMBL/GenBank/DDBJ databases">
        <title>Hydorgenophaga sp. LPB0072 isolated from gastropod.</title>
        <authorList>
            <person name="Kim E."/>
            <person name="Yi H."/>
        </authorList>
    </citation>
    <scope>NUCLEOTIDE SEQUENCE [LARGE SCALE GENOMIC DNA]</scope>
    <source>
        <strain evidence="3 6">LPB0072</strain>
    </source>
</reference>
<accession>A0A163CJR4</accession>
<evidence type="ECO:0000313" key="3">
    <source>
        <dbReference type="EMBL" id="AOW14187.1"/>
    </source>
</evidence>
<dbReference type="Pfam" id="PF01408">
    <property type="entry name" value="GFO_IDH_MocA"/>
    <property type="match status" value="1"/>
</dbReference>
<dbReference type="Gene3D" id="3.40.50.720">
    <property type="entry name" value="NAD(P)-binding Rossmann-like Domain"/>
    <property type="match status" value="1"/>
</dbReference>
<proteinExistence type="predicted"/>
<dbReference type="PANTHER" id="PTHR43708:SF8">
    <property type="entry name" value="OXIDOREDUCTASE"/>
    <property type="match status" value="1"/>
</dbReference>
<evidence type="ECO:0000259" key="1">
    <source>
        <dbReference type="Pfam" id="PF01408"/>
    </source>
</evidence>
<dbReference type="InterPro" id="IPR000683">
    <property type="entry name" value="Gfo/Idh/MocA-like_OxRdtase_N"/>
</dbReference>
<dbReference type="InterPro" id="IPR051317">
    <property type="entry name" value="Gfo/Idh/MocA_oxidoreduct"/>
</dbReference>